<keyword evidence="2" id="KW-1185">Reference proteome</keyword>
<dbReference type="Proteomes" id="UP001151079">
    <property type="component" value="Unassembled WGS sequence"/>
</dbReference>
<name>A0A9X3BY29_9FLAO</name>
<protein>
    <submittedName>
        <fullName evidence="1">Uncharacterized protein</fullName>
    </submittedName>
</protein>
<comment type="caution">
    <text evidence="1">The sequence shown here is derived from an EMBL/GenBank/DDBJ whole genome shotgun (WGS) entry which is preliminary data.</text>
</comment>
<evidence type="ECO:0000313" key="1">
    <source>
        <dbReference type="EMBL" id="MCV9928135.1"/>
    </source>
</evidence>
<reference evidence="1" key="1">
    <citation type="submission" date="2022-10" db="EMBL/GenBank/DDBJ databases">
        <title>Two novel species of Flavobacterium.</title>
        <authorList>
            <person name="Liu Q."/>
            <person name="Xin Y.-H."/>
        </authorList>
    </citation>
    <scope>NUCLEOTIDE SEQUENCE</scope>
    <source>
        <strain evidence="1">LS1R49</strain>
    </source>
</reference>
<proteinExistence type="predicted"/>
<evidence type="ECO:0000313" key="2">
    <source>
        <dbReference type="Proteomes" id="UP001151079"/>
    </source>
</evidence>
<gene>
    <name evidence="1" type="ORF">OIU83_10750</name>
</gene>
<sequence>MPTTNKKLQMSTEDYENMLLGSYARWCESVTINTREYQKVIANAKINKWYLTEYAKCEAEFNSLTQRYEKLVTAEDFKRCYNNCTYKMFNLRPSALLQEIKKTPTVSSLKIHDVKISSLTFNQN</sequence>
<accession>A0A9X3BY29</accession>
<dbReference type="EMBL" id="JAOZEW010000010">
    <property type="protein sequence ID" value="MCV9928135.1"/>
    <property type="molecule type" value="Genomic_DNA"/>
</dbReference>
<dbReference type="AlphaFoldDB" id="A0A9X3BY29"/>
<organism evidence="1 2">
    <name type="scientific">Flavobacterium shii</name>
    <dbReference type="NCBI Taxonomy" id="2987687"/>
    <lineage>
        <taxon>Bacteria</taxon>
        <taxon>Pseudomonadati</taxon>
        <taxon>Bacteroidota</taxon>
        <taxon>Flavobacteriia</taxon>
        <taxon>Flavobacteriales</taxon>
        <taxon>Flavobacteriaceae</taxon>
        <taxon>Flavobacterium</taxon>
    </lineage>
</organism>
<dbReference type="RefSeq" id="WP_264206259.1">
    <property type="nucleotide sequence ID" value="NZ_JAOZEW010000010.1"/>
</dbReference>